<dbReference type="Proteomes" id="UP000587002">
    <property type="component" value="Unassembled WGS sequence"/>
</dbReference>
<evidence type="ECO:0008006" key="3">
    <source>
        <dbReference type="Google" id="ProtNLM"/>
    </source>
</evidence>
<sequence>MLSYLPPTRYADLLKAVGMRREEARCSPAARTGDPLAMDWVRVDSQVVDEEQERRALETCLDLMEVRDLAHTHPDWAVERRRSVFTKIMKSGPLGADAEARDALGKAWAQYLEHGRENFHRLGSRVLVSPEIASGFGIADLVVGDALVDVKIARGSAPPVGEWLRQLLGYLLLDWDDVLGIGTLSVYAGWQGVMLTCPVDELLATASPGPTPTLAGLRDEFRAALRPEFLSFLTSGRRHSSQR</sequence>
<reference evidence="1 2" key="1">
    <citation type="submission" date="2020-07" db="EMBL/GenBank/DDBJ databases">
        <title>Sequencing the genomes of 1000 actinobacteria strains.</title>
        <authorList>
            <person name="Klenk H.-P."/>
        </authorList>
    </citation>
    <scope>NUCLEOTIDE SEQUENCE [LARGE SCALE GENOMIC DNA]</scope>
    <source>
        <strain evidence="1 2">DSM 44065</strain>
    </source>
</reference>
<dbReference type="RefSeq" id="WP_179720122.1">
    <property type="nucleotide sequence ID" value="NZ_BAABFH010000001.1"/>
</dbReference>
<dbReference type="EMBL" id="JACCFJ010000001">
    <property type="protein sequence ID" value="NYI83558.1"/>
    <property type="molecule type" value="Genomic_DNA"/>
</dbReference>
<name>A0A853AHS6_9PSEU</name>
<comment type="caution">
    <text evidence="1">The sequence shown here is derived from an EMBL/GenBank/DDBJ whole genome shotgun (WGS) entry which is preliminary data.</text>
</comment>
<protein>
    <recommendedName>
        <fullName evidence="3">PD-(D/E)XK endonuclease-like domain-containing protein</fullName>
    </recommendedName>
</protein>
<accession>A0A853AHS6</accession>
<evidence type="ECO:0000313" key="2">
    <source>
        <dbReference type="Proteomes" id="UP000587002"/>
    </source>
</evidence>
<gene>
    <name evidence="1" type="ORF">HNR68_002188</name>
</gene>
<evidence type="ECO:0000313" key="1">
    <source>
        <dbReference type="EMBL" id="NYI83558.1"/>
    </source>
</evidence>
<dbReference type="AlphaFoldDB" id="A0A853AHS6"/>
<organism evidence="1 2">
    <name type="scientific">Saccharopolyspora hordei</name>
    <dbReference type="NCBI Taxonomy" id="1838"/>
    <lineage>
        <taxon>Bacteria</taxon>
        <taxon>Bacillati</taxon>
        <taxon>Actinomycetota</taxon>
        <taxon>Actinomycetes</taxon>
        <taxon>Pseudonocardiales</taxon>
        <taxon>Pseudonocardiaceae</taxon>
        <taxon>Saccharopolyspora</taxon>
    </lineage>
</organism>
<proteinExistence type="predicted"/>
<keyword evidence="2" id="KW-1185">Reference proteome</keyword>